<dbReference type="SMART" id="SM00242">
    <property type="entry name" value="MYSc"/>
    <property type="match status" value="1"/>
</dbReference>
<feature type="region of interest" description="Disordered" evidence="8">
    <location>
        <begin position="863"/>
        <end position="906"/>
    </location>
</feature>
<evidence type="ECO:0000256" key="3">
    <source>
        <dbReference type="ARBA" id="ARBA00023054"/>
    </source>
</evidence>
<dbReference type="Gene3D" id="3.40.850.10">
    <property type="entry name" value="Kinesin motor domain"/>
    <property type="match status" value="1"/>
</dbReference>
<dbReference type="FunFam" id="1.10.10.820:FF:000001">
    <property type="entry name" value="Myosin heavy chain"/>
    <property type="match status" value="1"/>
</dbReference>
<name>A0A087SIY0_AUXPR</name>
<dbReference type="Gene3D" id="1.20.120.720">
    <property type="entry name" value="Myosin VI head, motor domain, U50 subdomain"/>
    <property type="match status" value="1"/>
</dbReference>
<keyword evidence="5 7" id="KW-0505">Motor protein</keyword>
<dbReference type="Gene3D" id="1.10.10.820">
    <property type="match status" value="1"/>
</dbReference>
<keyword evidence="3" id="KW-0175">Coiled coil</keyword>
<dbReference type="InterPro" id="IPR036961">
    <property type="entry name" value="Kinesin_motor_dom_sf"/>
</dbReference>
<evidence type="ECO:0000256" key="2">
    <source>
        <dbReference type="ARBA" id="ARBA00022840"/>
    </source>
</evidence>
<feature type="domain" description="Dilute" evidence="9">
    <location>
        <begin position="971"/>
        <end position="1206"/>
    </location>
</feature>
<keyword evidence="12" id="KW-1185">Reference proteome</keyword>
<protein>
    <submittedName>
        <fullName evidence="11">Myosin-J heavy chain</fullName>
    </submittedName>
</protein>
<dbReference type="PROSITE" id="PS51126">
    <property type="entry name" value="DILUTE"/>
    <property type="match status" value="1"/>
</dbReference>
<dbReference type="Proteomes" id="UP000028924">
    <property type="component" value="Unassembled WGS sequence"/>
</dbReference>
<keyword evidence="1 7" id="KW-0547">Nucleotide-binding</keyword>
<dbReference type="Gene3D" id="1.20.58.530">
    <property type="match status" value="1"/>
</dbReference>
<evidence type="ECO:0000256" key="5">
    <source>
        <dbReference type="ARBA" id="ARBA00023175"/>
    </source>
</evidence>
<evidence type="ECO:0000313" key="11">
    <source>
        <dbReference type="EMBL" id="KFM25684.1"/>
    </source>
</evidence>
<dbReference type="STRING" id="3075.A0A087SIY0"/>
<evidence type="ECO:0000256" key="6">
    <source>
        <dbReference type="ARBA" id="ARBA00023203"/>
    </source>
</evidence>
<dbReference type="eggNOG" id="KOG0160">
    <property type="taxonomic scope" value="Eukaryota"/>
</dbReference>
<feature type="binding site" evidence="7">
    <location>
        <begin position="174"/>
        <end position="181"/>
    </location>
    <ligand>
        <name>ATP</name>
        <dbReference type="ChEBI" id="CHEBI:30616"/>
    </ligand>
</feature>
<evidence type="ECO:0000256" key="8">
    <source>
        <dbReference type="SAM" id="MobiDB-lite"/>
    </source>
</evidence>
<dbReference type="InterPro" id="IPR002710">
    <property type="entry name" value="Dilute_dom"/>
</dbReference>
<dbReference type="PANTHER" id="PTHR13140:SF781">
    <property type="entry name" value="MYOSIN-15"/>
    <property type="match status" value="1"/>
</dbReference>
<feature type="compositionally biased region" description="Low complexity" evidence="8">
    <location>
        <begin position="885"/>
        <end position="900"/>
    </location>
</feature>
<dbReference type="EMBL" id="KL662122">
    <property type="protein sequence ID" value="KFM25684.1"/>
    <property type="molecule type" value="Genomic_DNA"/>
</dbReference>
<dbReference type="GO" id="GO:0000146">
    <property type="term" value="F:microfilament motor activity"/>
    <property type="evidence" value="ECO:0007669"/>
    <property type="project" value="TreeGrafter"/>
</dbReference>
<dbReference type="PANTHER" id="PTHR13140">
    <property type="entry name" value="MYOSIN"/>
    <property type="match status" value="1"/>
</dbReference>
<dbReference type="GO" id="GO:0005737">
    <property type="term" value="C:cytoplasm"/>
    <property type="evidence" value="ECO:0007669"/>
    <property type="project" value="TreeGrafter"/>
</dbReference>
<evidence type="ECO:0000256" key="7">
    <source>
        <dbReference type="PROSITE-ProRule" id="PRU00782"/>
    </source>
</evidence>
<dbReference type="KEGG" id="apro:F751_2526"/>
<organism evidence="11 12">
    <name type="scientific">Auxenochlorella protothecoides</name>
    <name type="common">Green microalga</name>
    <name type="synonym">Chlorella protothecoides</name>
    <dbReference type="NCBI Taxonomy" id="3075"/>
    <lineage>
        <taxon>Eukaryota</taxon>
        <taxon>Viridiplantae</taxon>
        <taxon>Chlorophyta</taxon>
        <taxon>core chlorophytes</taxon>
        <taxon>Trebouxiophyceae</taxon>
        <taxon>Chlorellales</taxon>
        <taxon>Chlorellaceae</taxon>
        <taxon>Auxenochlorella</taxon>
    </lineage>
</organism>
<dbReference type="InterPro" id="IPR027417">
    <property type="entry name" value="P-loop_NTPase"/>
</dbReference>
<feature type="region of interest" description="Actin-binding" evidence="7">
    <location>
        <begin position="638"/>
        <end position="660"/>
    </location>
</feature>
<dbReference type="GO" id="GO:0016459">
    <property type="term" value="C:myosin complex"/>
    <property type="evidence" value="ECO:0007669"/>
    <property type="project" value="UniProtKB-KW"/>
</dbReference>
<evidence type="ECO:0000256" key="4">
    <source>
        <dbReference type="ARBA" id="ARBA00023123"/>
    </source>
</evidence>
<dbReference type="PROSITE" id="PS51456">
    <property type="entry name" value="MYOSIN_MOTOR"/>
    <property type="match status" value="1"/>
</dbReference>
<dbReference type="GO" id="GO:0007015">
    <property type="term" value="P:actin filament organization"/>
    <property type="evidence" value="ECO:0007669"/>
    <property type="project" value="TreeGrafter"/>
</dbReference>
<dbReference type="GO" id="GO:0016020">
    <property type="term" value="C:membrane"/>
    <property type="evidence" value="ECO:0007669"/>
    <property type="project" value="TreeGrafter"/>
</dbReference>
<reference evidence="11 12" key="1">
    <citation type="journal article" date="2014" name="BMC Genomics">
        <title>Oil accumulation mechanisms of the oleaginous microalga Chlorella protothecoides revealed through its genome, transcriptomes, and proteomes.</title>
        <authorList>
            <person name="Gao C."/>
            <person name="Wang Y."/>
            <person name="Shen Y."/>
            <person name="Yan D."/>
            <person name="He X."/>
            <person name="Dai J."/>
            <person name="Wu Q."/>
        </authorList>
    </citation>
    <scope>NUCLEOTIDE SEQUENCE [LARGE SCALE GENOMIC DNA]</scope>
    <source>
        <strain evidence="11 12">0710</strain>
    </source>
</reference>
<feature type="domain" description="Myosin motor" evidence="10">
    <location>
        <begin position="80"/>
        <end position="783"/>
    </location>
</feature>
<dbReference type="PRINTS" id="PR00193">
    <property type="entry name" value="MYOSINHEAVY"/>
</dbReference>
<evidence type="ECO:0000313" key="12">
    <source>
        <dbReference type="Proteomes" id="UP000028924"/>
    </source>
</evidence>
<evidence type="ECO:0000259" key="9">
    <source>
        <dbReference type="PROSITE" id="PS51126"/>
    </source>
</evidence>
<accession>A0A087SIY0</accession>
<dbReference type="InterPro" id="IPR001609">
    <property type="entry name" value="Myosin_head_motor_dom-like"/>
</dbReference>
<keyword evidence="2 7" id="KW-0067">ATP-binding</keyword>
<evidence type="ECO:0000259" key="10">
    <source>
        <dbReference type="PROSITE" id="PS51456"/>
    </source>
</evidence>
<dbReference type="GO" id="GO:0005524">
    <property type="term" value="F:ATP binding"/>
    <property type="evidence" value="ECO:0007669"/>
    <property type="project" value="UniProtKB-UniRule"/>
</dbReference>
<dbReference type="SUPFAM" id="SSF52540">
    <property type="entry name" value="P-loop containing nucleoside triphosphate hydrolases"/>
    <property type="match status" value="1"/>
</dbReference>
<dbReference type="RefSeq" id="XP_011398580.1">
    <property type="nucleotide sequence ID" value="XM_011400278.1"/>
</dbReference>
<proteinExistence type="inferred from homology"/>
<keyword evidence="6 7" id="KW-0009">Actin-binding</keyword>
<dbReference type="GeneID" id="23613917"/>
<dbReference type="Pfam" id="PF00063">
    <property type="entry name" value="Myosin_head"/>
    <property type="match status" value="1"/>
</dbReference>
<gene>
    <name evidence="11" type="ORF">F751_2526</name>
</gene>
<comment type="similarity">
    <text evidence="7">Belongs to the TRAFAC class myosin-kinesin ATPase superfamily. Myosin family.</text>
</comment>
<sequence>MGGDGQIPTPQVYPQGTAVWAPRVEVLLSAAADGSRKRVTHWLAGIVQAAERKGDAVDLKVRLTSGDVVQITATSNERDDVIDDLVKSDFLHEPGILHTLHVRYGLDSIYTYSGSILIAVNPHKRVRGLYGPRMMAQYRGAALGELSPHVYAIAEQAYSAMMVDEQRQAILISGESGAGKTESAKLVMQYLAHRAGGGRAANGGGEAGADARGASSGAAPVEEQVLESNPLLEAFGNAKTSRNDNSSRFGKFVQIDFDAMGRVVGASISTYLLERSRVVSIKSPERSYHIFYQLVAGASREQRREFGLEGGVSSFRYLAQSDAVLLQHVDDAEEFGHTLDALRIIGLDAGAVRSVLSCVAAVLHLGNVAFATEGDCDDAVLADVAAEDAVEIAARLLGVAPEALLAALTRRVLETRGERIVKALGAEAAAESRDALAKALYARLFDWLVAAVNRKIGSLGAGGAGARSIGILDIYGFESFDTNSFEQLCINLANERLQQHFNGHVFKGEQAEYAAEGIAWSYVDFVDNQDCLDLLEGAGPALPGVFPLIDEACRVPGAGDADLARALRSRLAAHPCFRAPKRAPTGFAVEHYAGEVAYASEGLLDKNRDFVVAEHSALAAESCDPLLSTVASRFRKQLAVLMGTLDACHPHYIRCIKPNPGSVPGTLAAGYVLEQLRAGGVLEAVRIACAGFPTRKAFLPFAQRYALTLPDGWRVRLELPLNPRGFVDWYAAGDEQASLGRLGSEAARLRQELAARDAELAAVKESEALAYTQHAAKLASLQKAMNEYAATAVSEAEERAADAEARLSRQEEELREAAEGADHLSGRVVALGGRVAKLEAELAAAAQREAGLRANLEAAARAAEERRAADAEVPESPQRDGGALDGAASAAVATATPAATEPSPRDAPVLDAAAAASLSTLLSAAVRQRLPAVRVALGPSRKDPALGVPLAAWLVSESLIVWAGGWAPQQLGLAAEAVQGTILTTAAAGGLTAQAYWLASTLAIGALLKMRTIGRKEGALLLRLGDELIGFGALHECLAGAIADTLPVTVGSWQALLGALTNVVETLRGEGLLNALLLRRDCCSVSAARVLLAGLAELRGWAAYLGPEWCPGRETAAAALERVAQAARYLVQARALGVEVMGKDDCVRKAHRGVPILADLGRLCPSLTLQQVYRLTEHQHDDWIAGAGLGSQNMVLLETLQRLMASQPSMADGDSGAEWDREDEEENLLVEPMEAFQLPRRALTEAARCFVQAAQRPDSVLDAPVPSGPALLDLIDQACRESDGLPQVLRSSAEFPFLQSR</sequence>
<dbReference type="GO" id="GO:0051015">
    <property type="term" value="F:actin filament binding"/>
    <property type="evidence" value="ECO:0007669"/>
    <property type="project" value="TreeGrafter"/>
</dbReference>
<evidence type="ECO:0000256" key="1">
    <source>
        <dbReference type="ARBA" id="ARBA00022741"/>
    </source>
</evidence>
<dbReference type="OrthoDB" id="6108017at2759"/>
<dbReference type="GO" id="GO:0030048">
    <property type="term" value="P:actin filament-based movement"/>
    <property type="evidence" value="ECO:0007669"/>
    <property type="project" value="UniProtKB-ARBA"/>
</dbReference>
<keyword evidence="4 7" id="KW-0518">Myosin</keyword>